<feature type="transmembrane region" description="Helical" evidence="5">
    <location>
        <begin position="84"/>
        <end position="104"/>
    </location>
</feature>
<evidence type="ECO:0000256" key="3">
    <source>
        <dbReference type="ARBA" id="ARBA00022989"/>
    </source>
</evidence>
<proteinExistence type="predicted"/>
<keyword evidence="4 5" id="KW-0472">Membrane</keyword>
<evidence type="ECO:0000313" key="8">
    <source>
        <dbReference type="Proteomes" id="UP000509667"/>
    </source>
</evidence>
<keyword evidence="2 5" id="KW-0812">Transmembrane</keyword>
<evidence type="ECO:0000256" key="5">
    <source>
        <dbReference type="SAM" id="Phobius"/>
    </source>
</evidence>
<accession>A0A7D5P2J6</accession>
<dbReference type="InterPro" id="IPR006977">
    <property type="entry name" value="Yip1_dom"/>
</dbReference>
<evidence type="ECO:0000256" key="1">
    <source>
        <dbReference type="ARBA" id="ARBA00004141"/>
    </source>
</evidence>
<evidence type="ECO:0000256" key="4">
    <source>
        <dbReference type="ARBA" id="ARBA00023136"/>
    </source>
</evidence>
<dbReference type="OrthoDB" id="116519at2157"/>
<reference evidence="7 8" key="1">
    <citation type="submission" date="2020-07" db="EMBL/GenBank/DDBJ databases">
        <title>Halosimplex pelagicum sp. nov. and Halosimplex rubrum sp. nov., isolated from salted brown alga Laminaria, and emended description of the genus Halosimplex.</title>
        <authorList>
            <person name="Cui H."/>
        </authorList>
    </citation>
    <scope>NUCLEOTIDE SEQUENCE [LARGE SCALE GENOMIC DNA]</scope>
    <source>
        <strain evidence="7 8">R27</strain>
    </source>
</reference>
<dbReference type="AlphaFoldDB" id="A0A7D5P2J6"/>
<evidence type="ECO:0000259" key="6">
    <source>
        <dbReference type="Pfam" id="PF04893"/>
    </source>
</evidence>
<name>A0A7D5P2J6_9EURY</name>
<feature type="transmembrane region" description="Helical" evidence="5">
    <location>
        <begin position="166"/>
        <end position="186"/>
    </location>
</feature>
<feature type="transmembrane region" description="Helical" evidence="5">
    <location>
        <begin position="116"/>
        <end position="140"/>
    </location>
</feature>
<evidence type="ECO:0000256" key="2">
    <source>
        <dbReference type="ARBA" id="ARBA00022692"/>
    </source>
</evidence>
<gene>
    <name evidence="7" type="ORF">HZS55_18360</name>
</gene>
<dbReference type="Pfam" id="PF04893">
    <property type="entry name" value="Yip1"/>
    <property type="match status" value="1"/>
</dbReference>
<feature type="transmembrane region" description="Helical" evidence="5">
    <location>
        <begin position="27"/>
        <end position="48"/>
    </location>
</feature>
<dbReference type="KEGG" id="hrr:HZS55_18360"/>
<feature type="domain" description="Yip1" evidence="6">
    <location>
        <begin position="6"/>
        <end position="209"/>
    </location>
</feature>
<sequence>MSLRTLVTDPDGFFAARQDDDSLAGPAAVVVAHALLALAGTVVILQAVGDVVTAGDAASIVYASGGQRVSAPRDIVLSLWATGALYFALWVAVAVVAYLVSLYFDGEGSFRRLLGFVGWTFVPTLVPTALRAVTMAAVFLDAPEFATEAALQEWVRGEVVGHPTRLAATAVRPFFTLWMVYLWVLAAKYGRDLTRRQASVAVALPGALASLNAVGTLAALAGRALGLV</sequence>
<feature type="transmembrane region" description="Helical" evidence="5">
    <location>
        <begin position="198"/>
        <end position="221"/>
    </location>
</feature>
<keyword evidence="3 5" id="KW-1133">Transmembrane helix</keyword>
<dbReference type="GeneID" id="56079869"/>
<organism evidence="7 8">
    <name type="scientific">Halosimplex rubrum</name>
    <dbReference type="NCBI Taxonomy" id="869889"/>
    <lineage>
        <taxon>Archaea</taxon>
        <taxon>Methanobacteriati</taxon>
        <taxon>Methanobacteriota</taxon>
        <taxon>Stenosarchaea group</taxon>
        <taxon>Halobacteria</taxon>
        <taxon>Halobacteriales</taxon>
        <taxon>Haloarculaceae</taxon>
        <taxon>Halosimplex</taxon>
    </lineage>
</organism>
<comment type="subcellular location">
    <subcellularLocation>
        <location evidence="1">Membrane</location>
        <topology evidence="1">Multi-pass membrane protein</topology>
    </subcellularLocation>
</comment>
<dbReference type="GO" id="GO:0016020">
    <property type="term" value="C:membrane"/>
    <property type="evidence" value="ECO:0007669"/>
    <property type="project" value="UniProtKB-SubCell"/>
</dbReference>
<evidence type="ECO:0000313" key="7">
    <source>
        <dbReference type="EMBL" id="QLH79137.1"/>
    </source>
</evidence>
<dbReference type="RefSeq" id="WP_179909008.1">
    <property type="nucleotide sequence ID" value="NZ_CP058910.1"/>
</dbReference>
<dbReference type="Proteomes" id="UP000509667">
    <property type="component" value="Chromosome"/>
</dbReference>
<dbReference type="EMBL" id="CP058910">
    <property type="protein sequence ID" value="QLH79137.1"/>
    <property type="molecule type" value="Genomic_DNA"/>
</dbReference>
<protein>
    <submittedName>
        <fullName evidence="7">YIP1 family protein</fullName>
    </submittedName>
</protein>
<keyword evidence="8" id="KW-1185">Reference proteome</keyword>